<evidence type="ECO:0000313" key="3">
    <source>
        <dbReference type="Proteomes" id="UP000707451"/>
    </source>
</evidence>
<reference evidence="2" key="1">
    <citation type="submission" date="2021-06" db="EMBL/GenBank/DDBJ databases">
        <title>Genome Sequence of Mortierella hyaline Strain SCG-10, a Cold-Adapted, Nitrate-Reducing Fungus Isolated from Soil in Minnesota, USA.</title>
        <authorList>
            <person name="Aldossari N."/>
        </authorList>
    </citation>
    <scope>NUCLEOTIDE SEQUENCE</scope>
    <source>
        <strain evidence="2">SCG-10</strain>
    </source>
</reference>
<dbReference type="EMBL" id="JAHRHY010000002">
    <property type="protein sequence ID" value="KAG9071988.1"/>
    <property type="molecule type" value="Genomic_DNA"/>
</dbReference>
<protein>
    <submittedName>
        <fullName evidence="2">Uncharacterized protein</fullName>
    </submittedName>
</protein>
<keyword evidence="1" id="KW-0812">Transmembrane</keyword>
<feature type="transmembrane region" description="Helical" evidence="1">
    <location>
        <begin position="51"/>
        <end position="71"/>
    </location>
</feature>
<dbReference type="AlphaFoldDB" id="A0A9P7Y472"/>
<evidence type="ECO:0000256" key="1">
    <source>
        <dbReference type="SAM" id="Phobius"/>
    </source>
</evidence>
<accession>A0A9P7Y472</accession>
<organism evidence="2 3">
    <name type="scientific">Linnemannia hyalina</name>
    <dbReference type="NCBI Taxonomy" id="64524"/>
    <lineage>
        <taxon>Eukaryota</taxon>
        <taxon>Fungi</taxon>
        <taxon>Fungi incertae sedis</taxon>
        <taxon>Mucoromycota</taxon>
        <taxon>Mortierellomycotina</taxon>
        <taxon>Mortierellomycetes</taxon>
        <taxon>Mortierellales</taxon>
        <taxon>Mortierellaceae</taxon>
        <taxon>Linnemannia</taxon>
    </lineage>
</organism>
<keyword evidence="3" id="KW-1185">Reference proteome</keyword>
<keyword evidence="1" id="KW-0472">Membrane</keyword>
<gene>
    <name evidence="2" type="ORF">KI688_006207</name>
</gene>
<name>A0A9P7Y472_9FUNG</name>
<proteinExistence type="predicted"/>
<keyword evidence="1" id="KW-1133">Transmembrane helix</keyword>
<comment type="caution">
    <text evidence="2">The sequence shown here is derived from an EMBL/GenBank/DDBJ whole genome shotgun (WGS) entry which is preliminary data.</text>
</comment>
<dbReference type="OrthoDB" id="2435019at2759"/>
<sequence>MSAIASSAARMAHTTAPLRAAAVRQFSASAAAAESSAPAIAVAVAQHSTKKLTIVSSLAFIAGVDVTYAYFTLGQKKDSTA</sequence>
<dbReference type="Proteomes" id="UP000707451">
    <property type="component" value="Unassembled WGS sequence"/>
</dbReference>
<evidence type="ECO:0000313" key="2">
    <source>
        <dbReference type="EMBL" id="KAG9071988.1"/>
    </source>
</evidence>